<feature type="region of interest" description="Disordered" evidence="1">
    <location>
        <begin position="1"/>
        <end position="27"/>
    </location>
</feature>
<proteinExistence type="predicted"/>
<evidence type="ECO:0000256" key="1">
    <source>
        <dbReference type="SAM" id="MobiDB-lite"/>
    </source>
</evidence>
<dbReference type="Proteomes" id="UP001215598">
    <property type="component" value="Unassembled WGS sequence"/>
</dbReference>
<sequence length="668" mass="74278">MAGNNAIPSTSAKPPKQWTRTIGKKPGKVSWIHGTKEKFFGSPNGHGKIGKVLRRHDEPVHPEVWIQYEEDLEEDVTDPNAGDPDVATLTKEEADRRSKISSNRIGQWYRVHYGGGVEQGKKNLFKDLLSVGANIGATQPMKMQTWQYYSKLHYEECVKPCFEVAWKAAQQRAKDLELEEPHVVKVRGEVTRQAWEEETEEFKVLMVAAQNKEHTQMLVHGRWAVLRRVPILRKSCMHTIQEQFSMNVVIMLCGPIGEHGGAVEVRSVHSGMTTGLNPKKWYQFDPRRHSVSLIARRLANGKTPTSDPGEAERERRHVASSASSSDTPGPMAGASTSSGGPARATETGASGLCVAGPSGSHAPISRGKSNAPTPHGMPPARPTPPVGEPPACEPPPHETPVRKTPPARETPAREGTPVLVHEAWRRKDMGKWSEEVRRAHGAFAMREKWPEDWARLVNEYLDFEAVAGYPNEEGPHIGGDGRPSEVTTFLTAGRKWHLPPKIKHLGKLGEKRLYADNWWMWWRSLQPSEREVVEETGMMTMPMEMEWGRLTKMSGPNGFLQVMASLFWWGLEEFRDGPEDNSGWPAAAGDVESILYGVLKSGEVQEVFVFRSEGVASTSKKGNEKAVEEKRKAAEAEVEDDGRCSKRTAGEKAGDTNGRQTRAATRKT</sequence>
<feature type="compositionally biased region" description="Pro residues" evidence="1">
    <location>
        <begin position="375"/>
        <end position="394"/>
    </location>
</feature>
<feature type="region of interest" description="Disordered" evidence="1">
    <location>
        <begin position="616"/>
        <end position="668"/>
    </location>
</feature>
<feature type="compositionally biased region" description="Polar residues" evidence="1">
    <location>
        <begin position="657"/>
        <end position="668"/>
    </location>
</feature>
<gene>
    <name evidence="2" type="ORF">B0H16DRAFT_1460179</name>
</gene>
<protein>
    <submittedName>
        <fullName evidence="2">Uncharacterized protein</fullName>
    </submittedName>
</protein>
<keyword evidence="3" id="KW-1185">Reference proteome</keyword>
<evidence type="ECO:0000313" key="3">
    <source>
        <dbReference type="Proteomes" id="UP001215598"/>
    </source>
</evidence>
<feature type="compositionally biased region" description="Polar residues" evidence="1">
    <location>
        <begin position="1"/>
        <end position="12"/>
    </location>
</feature>
<dbReference type="EMBL" id="JARKIB010000061">
    <property type="protein sequence ID" value="KAJ7751631.1"/>
    <property type="molecule type" value="Genomic_DNA"/>
</dbReference>
<feature type="compositionally biased region" description="Basic and acidic residues" evidence="1">
    <location>
        <begin position="621"/>
        <end position="654"/>
    </location>
</feature>
<organism evidence="2 3">
    <name type="scientific">Mycena metata</name>
    <dbReference type="NCBI Taxonomy" id="1033252"/>
    <lineage>
        <taxon>Eukaryota</taxon>
        <taxon>Fungi</taxon>
        <taxon>Dikarya</taxon>
        <taxon>Basidiomycota</taxon>
        <taxon>Agaricomycotina</taxon>
        <taxon>Agaricomycetes</taxon>
        <taxon>Agaricomycetidae</taxon>
        <taxon>Agaricales</taxon>
        <taxon>Marasmiineae</taxon>
        <taxon>Mycenaceae</taxon>
        <taxon>Mycena</taxon>
    </lineage>
</organism>
<reference evidence="2" key="1">
    <citation type="submission" date="2023-03" db="EMBL/GenBank/DDBJ databases">
        <title>Massive genome expansion in bonnet fungi (Mycena s.s.) driven by repeated elements and novel gene families across ecological guilds.</title>
        <authorList>
            <consortium name="Lawrence Berkeley National Laboratory"/>
            <person name="Harder C.B."/>
            <person name="Miyauchi S."/>
            <person name="Viragh M."/>
            <person name="Kuo A."/>
            <person name="Thoen E."/>
            <person name="Andreopoulos B."/>
            <person name="Lu D."/>
            <person name="Skrede I."/>
            <person name="Drula E."/>
            <person name="Henrissat B."/>
            <person name="Morin E."/>
            <person name="Kohler A."/>
            <person name="Barry K."/>
            <person name="LaButti K."/>
            <person name="Morin E."/>
            <person name="Salamov A."/>
            <person name="Lipzen A."/>
            <person name="Mereny Z."/>
            <person name="Hegedus B."/>
            <person name="Baldrian P."/>
            <person name="Stursova M."/>
            <person name="Weitz H."/>
            <person name="Taylor A."/>
            <person name="Grigoriev I.V."/>
            <person name="Nagy L.G."/>
            <person name="Martin F."/>
            <person name="Kauserud H."/>
        </authorList>
    </citation>
    <scope>NUCLEOTIDE SEQUENCE</scope>
    <source>
        <strain evidence="2">CBHHK182m</strain>
    </source>
</reference>
<comment type="caution">
    <text evidence="2">The sequence shown here is derived from an EMBL/GenBank/DDBJ whole genome shotgun (WGS) entry which is preliminary data.</text>
</comment>
<evidence type="ECO:0000313" key="2">
    <source>
        <dbReference type="EMBL" id="KAJ7751631.1"/>
    </source>
</evidence>
<feature type="region of interest" description="Disordered" evidence="1">
    <location>
        <begin position="295"/>
        <end position="415"/>
    </location>
</feature>
<accession>A0AAD7NA25</accession>
<dbReference type="AlphaFoldDB" id="A0AAD7NA25"/>
<name>A0AAD7NA25_9AGAR</name>